<dbReference type="Proteomes" id="UP001172386">
    <property type="component" value="Unassembled WGS sequence"/>
</dbReference>
<protein>
    <submittedName>
        <fullName evidence="1">Uncharacterized protein</fullName>
    </submittedName>
</protein>
<evidence type="ECO:0000313" key="2">
    <source>
        <dbReference type="Proteomes" id="UP001172386"/>
    </source>
</evidence>
<accession>A0ACC2ZQP6</accession>
<evidence type="ECO:0000313" key="1">
    <source>
        <dbReference type="EMBL" id="KAJ9649843.1"/>
    </source>
</evidence>
<organism evidence="1 2">
    <name type="scientific">Neophaeococcomyces mojaviensis</name>
    <dbReference type="NCBI Taxonomy" id="3383035"/>
    <lineage>
        <taxon>Eukaryota</taxon>
        <taxon>Fungi</taxon>
        <taxon>Dikarya</taxon>
        <taxon>Ascomycota</taxon>
        <taxon>Pezizomycotina</taxon>
        <taxon>Eurotiomycetes</taxon>
        <taxon>Chaetothyriomycetidae</taxon>
        <taxon>Chaetothyriales</taxon>
        <taxon>Chaetothyriales incertae sedis</taxon>
        <taxon>Neophaeococcomyces</taxon>
    </lineage>
</organism>
<gene>
    <name evidence="1" type="ORF">H2198_010830</name>
</gene>
<reference evidence="1" key="1">
    <citation type="submission" date="2022-10" db="EMBL/GenBank/DDBJ databases">
        <title>Culturing micro-colonial fungi from biological soil crusts in the Mojave desert and describing Neophaeococcomyces mojavensis, and introducing the new genera and species Taxawa tesnikishii.</title>
        <authorList>
            <person name="Kurbessoian T."/>
            <person name="Stajich J.E."/>
        </authorList>
    </citation>
    <scope>NUCLEOTIDE SEQUENCE</scope>
    <source>
        <strain evidence="1">JES_112</strain>
    </source>
</reference>
<name>A0ACC2ZQP6_9EURO</name>
<comment type="caution">
    <text evidence="1">The sequence shown here is derived from an EMBL/GenBank/DDBJ whole genome shotgun (WGS) entry which is preliminary data.</text>
</comment>
<keyword evidence="2" id="KW-1185">Reference proteome</keyword>
<sequence>MTSRKSIFIVGLAEVTSFAEERKQKYGNPDQLRTIIMGEIKKIQDAGYDIEVTLVDPDDFADTLKEIKEKLRSRQWDGFNVGFGVRGTPEYTDVFEQVVNAAREIVPGTKMSFNSRPDNLYECVVKNF</sequence>
<dbReference type="EMBL" id="JAPDRQ010000429">
    <property type="protein sequence ID" value="KAJ9649843.1"/>
    <property type="molecule type" value="Genomic_DNA"/>
</dbReference>
<proteinExistence type="predicted"/>